<dbReference type="PANTHER" id="PTHR43500">
    <property type="entry name" value="CYSTATHIONINE BETA-LYASE-RELATED"/>
    <property type="match status" value="1"/>
</dbReference>
<dbReference type="RefSeq" id="WP_029095758.1">
    <property type="nucleotide sequence ID" value="NZ_BRLG01000023.1"/>
</dbReference>
<evidence type="ECO:0000256" key="3">
    <source>
        <dbReference type="ARBA" id="ARBA00022898"/>
    </source>
</evidence>
<comment type="similarity">
    <text evidence="2 9">Belongs to the trans-sulfuration enzymes family.</text>
</comment>
<keyword evidence="3 8" id="KW-0663">Pyridoxal phosphate</keyword>
<sequence length="394" mass="43545">MSKESMSRFSISTQITQLGRDPAQQSGFVNTPVYRGSTVVFPTVSDIENNRAEFNYGTAGTPTIANLENAWTQLAGAAGTVLSPSGLGAIALALFTTLKSGDHLLMPDSVYKPTRLFCAGMLAKMGIETTYYDPQIGTDIETLFRPNTTTLFLESPGSQSFEIQDIPAMTALAKRRNIATILDNTWATPIFFKAHEHGCDLSVEAGTKYLGGHSDLLMGIVSANEQWWPKLREAYDLMAMLPGAEDCFLALRGLRTMHLRLKEAEKRGLEMAHWLKSRPEVLKVLHPAFPDCPGHEFWKRDFLGASGLFSIILRPEYTKAGVDDMLDNMSIFAMGYSWGGFESLIIPFNCANYRTVTQWQPGGLALRLQIGLEDVSDLQTDLAEGFERLNAHQS</sequence>
<dbReference type="PIRSF" id="PIRSF001434">
    <property type="entry name" value="CGS"/>
    <property type="match status" value="1"/>
</dbReference>
<evidence type="ECO:0000256" key="7">
    <source>
        <dbReference type="ARBA" id="ARBA00047625"/>
    </source>
</evidence>
<dbReference type="AlphaFoldDB" id="A0A2C6DRG2"/>
<accession>A0A2C6DRG2</accession>
<dbReference type="SUPFAM" id="SSF53383">
    <property type="entry name" value="PLP-dependent transferases"/>
    <property type="match status" value="1"/>
</dbReference>
<evidence type="ECO:0000256" key="6">
    <source>
        <dbReference type="ARBA" id="ARBA00047517"/>
    </source>
</evidence>
<dbReference type="NCBIfam" id="TIGR01324">
    <property type="entry name" value="cysta_beta_ly_B"/>
    <property type="match status" value="1"/>
</dbReference>
<dbReference type="InterPro" id="IPR006233">
    <property type="entry name" value="Cys_b_lyase_bac"/>
</dbReference>
<dbReference type="Proteomes" id="UP000224974">
    <property type="component" value="Unassembled WGS sequence"/>
</dbReference>
<dbReference type="PANTHER" id="PTHR43500:SF1">
    <property type="entry name" value="CYSTATHIONINE BETA-LYASE-RELATED"/>
    <property type="match status" value="1"/>
</dbReference>
<dbReference type="InterPro" id="IPR015424">
    <property type="entry name" value="PyrdxlP-dep_Trfase"/>
</dbReference>
<evidence type="ECO:0000256" key="1">
    <source>
        <dbReference type="ARBA" id="ARBA00001933"/>
    </source>
</evidence>
<name>A0A2C6DRG2_9GAMM</name>
<dbReference type="InterPro" id="IPR015422">
    <property type="entry name" value="PyrdxlP-dep_Trfase_small"/>
</dbReference>
<dbReference type="Pfam" id="PF01053">
    <property type="entry name" value="Cys_Met_Meta_PP"/>
    <property type="match status" value="1"/>
</dbReference>
<reference evidence="11 13" key="3">
    <citation type="submission" date="2019-03" db="EMBL/GenBank/DDBJ databases">
        <authorList>
            <consortium name="Pathogen Informatics"/>
        </authorList>
    </citation>
    <scope>NUCLEOTIDE SEQUENCE [LARGE SCALE GENOMIC DNA]</scope>
    <source>
        <strain evidence="11 13">NCTC12282</strain>
    </source>
</reference>
<dbReference type="GO" id="GO:0019450">
    <property type="term" value="P:L-cysteine catabolic process to pyruvate"/>
    <property type="evidence" value="ECO:0007669"/>
    <property type="project" value="TreeGrafter"/>
</dbReference>
<dbReference type="GO" id="GO:0030170">
    <property type="term" value="F:pyridoxal phosphate binding"/>
    <property type="evidence" value="ECO:0007669"/>
    <property type="project" value="InterPro"/>
</dbReference>
<dbReference type="EMBL" id="PDDX01000001">
    <property type="protein sequence ID" value="PHI30912.1"/>
    <property type="molecule type" value="Genomic_DNA"/>
</dbReference>
<dbReference type="InterPro" id="IPR015421">
    <property type="entry name" value="PyrdxlP-dep_Trfase_major"/>
</dbReference>
<evidence type="ECO:0000256" key="5">
    <source>
        <dbReference type="ARBA" id="ARBA00046315"/>
    </source>
</evidence>
<comment type="catalytic activity">
    <reaction evidence="6">
        <text>L,L-cystathionine + H2O = L-homocysteine + pyruvate + NH4(+)</text>
        <dbReference type="Rhea" id="RHEA:13965"/>
        <dbReference type="ChEBI" id="CHEBI:15361"/>
        <dbReference type="ChEBI" id="CHEBI:15377"/>
        <dbReference type="ChEBI" id="CHEBI:28938"/>
        <dbReference type="ChEBI" id="CHEBI:58161"/>
        <dbReference type="ChEBI" id="CHEBI:58199"/>
    </reaction>
</comment>
<evidence type="ECO:0000313" key="10">
    <source>
        <dbReference type="EMBL" id="PHI30912.1"/>
    </source>
</evidence>
<keyword evidence="12" id="KW-1185">Reference proteome</keyword>
<dbReference type="PROSITE" id="PS00868">
    <property type="entry name" value="CYS_MET_METAB_PP"/>
    <property type="match status" value="1"/>
</dbReference>
<organism evidence="10 12">
    <name type="scientific">Budvicia aquatica</name>
    <dbReference type="NCBI Taxonomy" id="82979"/>
    <lineage>
        <taxon>Bacteria</taxon>
        <taxon>Pseudomonadati</taxon>
        <taxon>Pseudomonadota</taxon>
        <taxon>Gammaproteobacteria</taxon>
        <taxon>Enterobacterales</taxon>
        <taxon>Budviciaceae</taxon>
        <taxon>Budvicia</taxon>
    </lineage>
</organism>
<dbReference type="GO" id="GO:0019346">
    <property type="term" value="P:transsulfuration"/>
    <property type="evidence" value="ECO:0007669"/>
    <property type="project" value="InterPro"/>
</dbReference>
<dbReference type="Gene3D" id="3.40.640.10">
    <property type="entry name" value="Type I PLP-dependent aspartate aminotransferase-like (Major domain)"/>
    <property type="match status" value="1"/>
</dbReference>
<evidence type="ECO:0000256" key="2">
    <source>
        <dbReference type="ARBA" id="ARBA00009077"/>
    </source>
</evidence>
<dbReference type="InterPro" id="IPR054542">
    <property type="entry name" value="Cys_met_metab_PP"/>
</dbReference>
<evidence type="ECO:0000256" key="4">
    <source>
        <dbReference type="ARBA" id="ARBA00023239"/>
    </source>
</evidence>
<reference evidence="10" key="2">
    <citation type="submission" date="2017-09" db="EMBL/GenBank/DDBJ databases">
        <title>FDA dAtabase for Regulatory Grade micrObial Sequences (FDA-ARGOS): Supporting development and validation of Infectious Disease Dx tests.</title>
        <authorList>
            <person name="Minogue T."/>
            <person name="Wolcott M."/>
            <person name="Wasieloski L."/>
            <person name="Aguilar W."/>
            <person name="Moore D."/>
            <person name="Tallon L.J."/>
            <person name="Sadzewicz L."/>
            <person name="Ott S."/>
            <person name="Zhao X."/>
            <person name="Nagaraj S."/>
            <person name="Vavikolanu K."/>
            <person name="Aluvathingal J."/>
            <person name="Nadendla S."/>
            <person name="Sichtig H."/>
        </authorList>
    </citation>
    <scope>NUCLEOTIDE SEQUENCE</scope>
    <source>
        <strain evidence="10">FDAARGOS_387</strain>
    </source>
</reference>
<feature type="modified residue" description="N6-(pyridoxal phosphate)lysine" evidence="8">
    <location>
        <position position="208"/>
    </location>
</feature>
<dbReference type="STRING" id="1111728.GCA_000427805_03728"/>
<proteinExistence type="inferred from homology"/>
<dbReference type="EC" id="4.4.1.8" evidence="11"/>
<comment type="catalytic activity">
    <reaction evidence="7">
        <text>an S-substituted L-cysteine + H2O = a thiol + pyruvate + NH4(+)</text>
        <dbReference type="Rhea" id="RHEA:18121"/>
        <dbReference type="ChEBI" id="CHEBI:15361"/>
        <dbReference type="ChEBI" id="CHEBI:15377"/>
        <dbReference type="ChEBI" id="CHEBI:28938"/>
        <dbReference type="ChEBI" id="CHEBI:29256"/>
        <dbReference type="ChEBI" id="CHEBI:58717"/>
        <dbReference type="EC" id="4.4.1.13"/>
    </reaction>
</comment>
<dbReference type="InterPro" id="IPR000277">
    <property type="entry name" value="Cys/Met-Metab_PyrdxlP-dep_enz"/>
</dbReference>
<evidence type="ECO:0000313" key="11">
    <source>
        <dbReference type="EMBL" id="VFS50829.1"/>
    </source>
</evidence>
<protein>
    <submittedName>
        <fullName evidence="10 11">Cystathionine beta-lyase</fullName>
        <ecNumber evidence="11">4.4.1.8</ecNumber>
    </submittedName>
</protein>
<dbReference type="Proteomes" id="UP000373449">
    <property type="component" value="Unassembled WGS sequence"/>
</dbReference>
<evidence type="ECO:0000313" key="13">
    <source>
        <dbReference type="Proteomes" id="UP000373449"/>
    </source>
</evidence>
<comment type="cofactor">
    <cofactor evidence="1 9">
        <name>pyridoxal 5'-phosphate</name>
        <dbReference type="ChEBI" id="CHEBI:597326"/>
    </cofactor>
</comment>
<keyword evidence="4 10" id="KW-0456">Lyase</keyword>
<dbReference type="GO" id="GO:0047804">
    <property type="term" value="F:cysteine-S-conjugate beta-lyase activity"/>
    <property type="evidence" value="ECO:0007669"/>
    <property type="project" value="UniProtKB-EC"/>
</dbReference>
<evidence type="ECO:0000256" key="9">
    <source>
        <dbReference type="RuleBase" id="RU362118"/>
    </source>
</evidence>
<evidence type="ECO:0000256" key="8">
    <source>
        <dbReference type="PIRSR" id="PIRSR001434-2"/>
    </source>
</evidence>
<gene>
    <name evidence="10" type="primary">metC</name>
    <name evidence="11" type="synonym">metC_1</name>
    <name evidence="10" type="ORF">CRN84_16985</name>
    <name evidence="11" type="ORF">NCTC12282_04707</name>
</gene>
<comment type="pathway">
    <text evidence="5">Amino-acid biosynthesis; L-methionine biosynthesis via de novo pathway; L-homocysteine from L-cystathionine: step 1/1.</text>
</comment>
<dbReference type="Gene3D" id="3.90.1150.10">
    <property type="entry name" value="Aspartate Aminotransferase, domain 1"/>
    <property type="match status" value="1"/>
</dbReference>
<dbReference type="OrthoDB" id="9805807at2"/>
<dbReference type="FunFam" id="3.40.640.10:FF:000046">
    <property type="entry name" value="Cystathionine gamma-lyase"/>
    <property type="match status" value="1"/>
</dbReference>
<dbReference type="EMBL" id="CAADJA010000002">
    <property type="protein sequence ID" value="VFS50829.1"/>
    <property type="molecule type" value="Genomic_DNA"/>
</dbReference>
<reference evidence="12" key="1">
    <citation type="submission" date="2017-09" db="EMBL/GenBank/DDBJ databases">
        <title>FDA dAtabase for Regulatory Grade micrObial Sequences (FDA-ARGOS): Supporting development and validation of Infectious Disease Dx tests.</title>
        <authorList>
            <person name="Minogue T."/>
            <person name="Wolcott M."/>
            <person name="Wasieloski L."/>
            <person name="Aguilar W."/>
            <person name="Moore D."/>
            <person name="Tallon L."/>
            <person name="Sadzewicz L."/>
            <person name="Ott S."/>
            <person name="Zhao X."/>
            <person name="Nagaraj S."/>
            <person name="Vavikolanu K."/>
            <person name="Aluvathingal J."/>
            <person name="Nadendla S."/>
            <person name="Sichtig H."/>
        </authorList>
    </citation>
    <scope>NUCLEOTIDE SEQUENCE [LARGE SCALE GENOMIC DNA]</scope>
    <source>
        <strain evidence="12">FDAARGOS_387</strain>
    </source>
</reference>
<evidence type="ECO:0000313" key="12">
    <source>
        <dbReference type="Proteomes" id="UP000224974"/>
    </source>
</evidence>